<evidence type="ECO:0000313" key="6">
    <source>
        <dbReference type="EMBL" id="MBU3804280.1"/>
    </source>
</evidence>
<dbReference type="Gene3D" id="2.20.230.10">
    <property type="entry name" value="Resuscitation-promoting factor rpfb"/>
    <property type="match status" value="1"/>
</dbReference>
<organism evidence="6 7">
    <name type="scientific">Candidatus Cellulosilyticum pullistercoris</name>
    <dbReference type="NCBI Taxonomy" id="2838521"/>
    <lineage>
        <taxon>Bacteria</taxon>
        <taxon>Bacillati</taxon>
        <taxon>Bacillota</taxon>
        <taxon>Clostridia</taxon>
        <taxon>Lachnospirales</taxon>
        <taxon>Cellulosilyticaceae</taxon>
        <taxon>Cellulosilyticum</taxon>
    </lineage>
</organism>
<dbReference type="Proteomes" id="UP000824229">
    <property type="component" value="Unassembled WGS sequence"/>
</dbReference>
<keyword evidence="3" id="KW-0812">Transmembrane</keyword>
<evidence type="ECO:0000259" key="5">
    <source>
        <dbReference type="PROSITE" id="PS51782"/>
    </source>
</evidence>
<keyword evidence="3" id="KW-1133">Transmembrane helix</keyword>
<accession>A0A9E2KBV9</accession>
<gene>
    <name evidence="6" type="ORF">H9872_05960</name>
</gene>
<feature type="transmembrane region" description="Helical" evidence="3">
    <location>
        <begin position="15"/>
        <end position="34"/>
    </location>
</feature>
<name>A0A9E2KBV9_9FIRM</name>
<reference evidence="6" key="1">
    <citation type="journal article" date="2021" name="PeerJ">
        <title>Extensive microbial diversity within the chicken gut microbiome revealed by metagenomics and culture.</title>
        <authorList>
            <person name="Gilroy R."/>
            <person name="Ravi A."/>
            <person name="Getino M."/>
            <person name="Pursley I."/>
            <person name="Horton D.L."/>
            <person name="Alikhan N.F."/>
            <person name="Baker D."/>
            <person name="Gharbi K."/>
            <person name="Hall N."/>
            <person name="Watson M."/>
            <person name="Adriaenssens E.M."/>
            <person name="Foster-Nyarko E."/>
            <person name="Jarju S."/>
            <person name="Secka A."/>
            <person name="Antonio M."/>
            <person name="Oren A."/>
            <person name="Chaudhuri R.R."/>
            <person name="La Ragione R."/>
            <person name="Hildebrand F."/>
            <person name="Pallen M.J."/>
        </authorList>
    </citation>
    <scope>NUCLEOTIDE SEQUENCE</scope>
    <source>
        <strain evidence="6">B5-657</strain>
    </source>
</reference>
<dbReference type="PROSITE" id="PS51782">
    <property type="entry name" value="LYSM"/>
    <property type="match status" value="1"/>
</dbReference>
<dbReference type="InterPro" id="IPR036779">
    <property type="entry name" value="LysM_dom_sf"/>
</dbReference>
<keyword evidence="3" id="KW-0472">Membrane</keyword>
<dbReference type="AlphaFoldDB" id="A0A9E2KBV9"/>
<dbReference type="Pfam" id="PF01476">
    <property type="entry name" value="LysM"/>
    <property type="match status" value="1"/>
</dbReference>
<evidence type="ECO:0000259" key="4">
    <source>
        <dbReference type="PROSITE" id="PS51109"/>
    </source>
</evidence>
<dbReference type="GO" id="GO:0004222">
    <property type="term" value="F:metalloendopeptidase activity"/>
    <property type="evidence" value="ECO:0007669"/>
    <property type="project" value="TreeGrafter"/>
</dbReference>
<dbReference type="Gene3D" id="2.70.70.10">
    <property type="entry name" value="Glucose Permease (Domain IIA)"/>
    <property type="match status" value="1"/>
</dbReference>
<feature type="compositionally biased region" description="Low complexity" evidence="2">
    <location>
        <begin position="187"/>
        <end position="198"/>
    </location>
</feature>
<dbReference type="InterPro" id="IPR011055">
    <property type="entry name" value="Dup_hybrid_motif"/>
</dbReference>
<dbReference type="Pfam" id="PF07501">
    <property type="entry name" value="G5"/>
    <property type="match status" value="1"/>
</dbReference>
<dbReference type="SMART" id="SM01208">
    <property type="entry name" value="G5"/>
    <property type="match status" value="1"/>
</dbReference>
<proteinExistence type="predicted"/>
<dbReference type="CDD" id="cd12797">
    <property type="entry name" value="M23_peptidase"/>
    <property type="match status" value="1"/>
</dbReference>
<reference evidence="6" key="2">
    <citation type="submission" date="2021-04" db="EMBL/GenBank/DDBJ databases">
        <authorList>
            <person name="Gilroy R."/>
        </authorList>
    </citation>
    <scope>NUCLEOTIDE SEQUENCE</scope>
    <source>
        <strain evidence="6">B5-657</strain>
    </source>
</reference>
<dbReference type="InterPro" id="IPR018392">
    <property type="entry name" value="LysM"/>
</dbReference>
<feature type="region of interest" description="Disordered" evidence="2">
    <location>
        <begin position="422"/>
        <end position="474"/>
    </location>
</feature>
<dbReference type="PROSITE" id="PS51109">
    <property type="entry name" value="G5"/>
    <property type="match status" value="1"/>
</dbReference>
<keyword evidence="1" id="KW-0732">Signal</keyword>
<dbReference type="PANTHER" id="PTHR21666">
    <property type="entry name" value="PEPTIDASE-RELATED"/>
    <property type="match status" value="1"/>
</dbReference>
<dbReference type="InterPro" id="IPR050570">
    <property type="entry name" value="Cell_wall_metabolism_enzyme"/>
</dbReference>
<dbReference type="EMBL" id="JAHLFQ010000132">
    <property type="protein sequence ID" value="MBU3804280.1"/>
    <property type="molecule type" value="Genomic_DNA"/>
</dbReference>
<dbReference type="SUPFAM" id="SSF51261">
    <property type="entry name" value="Duplicated hybrid motif"/>
    <property type="match status" value="1"/>
</dbReference>
<dbReference type="Pfam" id="PF01551">
    <property type="entry name" value="Peptidase_M23"/>
    <property type="match status" value="1"/>
</dbReference>
<evidence type="ECO:0000256" key="1">
    <source>
        <dbReference type="ARBA" id="ARBA00022729"/>
    </source>
</evidence>
<dbReference type="CDD" id="cd00118">
    <property type="entry name" value="LysM"/>
    <property type="match status" value="1"/>
</dbReference>
<dbReference type="InterPro" id="IPR016047">
    <property type="entry name" value="M23ase_b-sheet_dom"/>
</dbReference>
<evidence type="ECO:0000256" key="3">
    <source>
        <dbReference type="SAM" id="Phobius"/>
    </source>
</evidence>
<dbReference type="Gene3D" id="3.10.350.10">
    <property type="entry name" value="LysM domain"/>
    <property type="match status" value="1"/>
</dbReference>
<evidence type="ECO:0000313" key="7">
    <source>
        <dbReference type="Proteomes" id="UP000824229"/>
    </source>
</evidence>
<feature type="domain" description="G5" evidence="4">
    <location>
        <begin position="337"/>
        <end position="418"/>
    </location>
</feature>
<feature type="domain" description="LysM" evidence="5">
    <location>
        <begin position="286"/>
        <end position="331"/>
    </location>
</feature>
<protein>
    <submittedName>
        <fullName evidence="6">Peptidoglycan DD-metalloendopeptidase family protein</fullName>
    </submittedName>
</protein>
<sequence length="599" mass="65245">MGSFKEHIKDNKKKIQLIVGGIMITLTISTLVWVGTRKNSYAVSVNGEVVARVKEKEEVKQAYEQVVAALKDKEGVDIAVNETLEVEAIHSRASEISSYDELVNVINEAISYGVEAYEILVDGVGYAVVSSQEEANQILKTIAKEYLPNDGELTLDYDDVSDKSDEVSSTESDTTSTPSLEPNTNNQISTQEEQSTQQDIEVVEVAEALPQDEVTTKISVGSIEVQDISEQVVSDSNEKGQTIKRNIQSFDFNEEITVRNTYVKQEEILKQEDAESKLLENRYEIIEYELKEGDNIWDIAMTHGTTMERILELNPSIQDETKMQIGDIIKVEKASPILSITTVEEATYKELIPADIQYVEFSDLYKDETKVYQEGNDGLKELTVAVTKVNGEEVSRSLISEKTLVKEKTKVIAYGTKEKPVVTVPEKSESSSNNSSNSSSSGGSSSNSSSSGNSSSSSGSSTNNSNSNNNSSSNSSALFIHPLKGAGRISSTYGPRWGTFHKGIDYAAPAGTPVYASAAGKVIYSGYNSGGYGKLVIIEHSNGYQTYYAHNSSLYVSVGETVSQGERIAGVGSTGDSTGNHLHFEIRKNGTPVNPANYL</sequence>
<dbReference type="InterPro" id="IPR011098">
    <property type="entry name" value="G5_dom"/>
</dbReference>
<feature type="region of interest" description="Disordered" evidence="2">
    <location>
        <begin position="154"/>
        <end position="198"/>
    </location>
</feature>
<dbReference type="SMART" id="SM00257">
    <property type="entry name" value="LysM"/>
    <property type="match status" value="1"/>
</dbReference>
<evidence type="ECO:0000256" key="2">
    <source>
        <dbReference type="SAM" id="MobiDB-lite"/>
    </source>
</evidence>
<dbReference type="PANTHER" id="PTHR21666:SF270">
    <property type="entry name" value="MUREIN HYDROLASE ACTIVATOR ENVC"/>
    <property type="match status" value="1"/>
</dbReference>
<feature type="compositionally biased region" description="Low complexity" evidence="2">
    <location>
        <begin position="430"/>
        <end position="474"/>
    </location>
</feature>
<comment type="caution">
    <text evidence="6">The sequence shown here is derived from an EMBL/GenBank/DDBJ whole genome shotgun (WGS) entry which is preliminary data.</text>
</comment>
<feature type="compositionally biased region" description="Low complexity" evidence="2">
    <location>
        <begin position="167"/>
        <end position="177"/>
    </location>
</feature>
<dbReference type="SUPFAM" id="SSF54106">
    <property type="entry name" value="LysM domain"/>
    <property type="match status" value="1"/>
</dbReference>